<evidence type="ECO:0000313" key="1">
    <source>
        <dbReference type="EMBL" id="QJA98958.1"/>
    </source>
</evidence>
<reference evidence="1" key="1">
    <citation type="submission" date="2020-03" db="EMBL/GenBank/DDBJ databases">
        <title>The deep terrestrial virosphere.</title>
        <authorList>
            <person name="Holmfeldt K."/>
            <person name="Nilsson E."/>
            <person name="Simone D."/>
            <person name="Lopez-Fernandez M."/>
            <person name="Wu X."/>
            <person name="de Brujin I."/>
            <person name="Lundin D."/>
            <person name="Andersson A."/>
            <person name="Bertilsson S."/>
            <person name="Dopson M."/>
        </authorList>
    </citation>
    <scope>NUCLEOTIDE SEQUENCE</scope>
    <source>
        <strain evidence="1">MM171A01434</strain>
    </source>
</reference>
<organism evidence="1">
    <name type="scientific">viral metagenome</name>
    <dbReference type="NCBI Taxonomy" id="1070528"/>
    <lineage>
        <taxon>unclassified sequences</taxon>
        <taxon>metagenomes</taxon>
        <taxon>organismal metagenomes</taxon>
    </lineage>
</organism>
<gene>
    <name evidence="1" type="ORF">MM171A01434_0002</name>
</gene>
<proteinExistence type="predicted"/>
<protein>
    <submittedName>
        <fullName evidence="1">Uncharacterized protein</fullName>
    </submittedName>
</protein>
<sequence>MNEPYSNQQALDRLEELKEDIKCADKRGVPPLTNGITQAEIISDAYHHPKYAGHGGVSDIAEYLDVSKAKVSIALKIVREMIPELKEWARETDYQLHTLNNLTSMSELAQWEFLRQQKLLSELTATDVLRIMDEKHNSSTQTIIGEK</sequence>
<accession>A0A6M3M279</accession>
<dbReference type="EMBL" id="MT143620">
    <property type="protein sequence ID" value="QJA98958.1"/>
    <property type="molecule type" value="Genomic_DNA"/>
</dbReference>
<name>A0A6M3M279_9ZZZZ</name>
<dbReference type="AlphaFoldDB" id="A0A6M3M279"/>